<feature type="domain" description="IDEAL" evidence="1">
    <location>
        <begin position="37"/>
        <end position="73"/>
    </location>
</feature>
<comment type="caution">
    <text evidence="2">The sequence shown here is derived from an EMBL/GenBank/DDBJ whole genome shotgun (WGS) entry which is preliminary data.</text>
</comment>
<dbReference type="EMBL" id="BAUU01000017">
    <property type="protein sequence ID" value="GAE31183.1"/>
    <property type="molecule type" value="Genomic_DNA"/>
</dbReference>
<dbReference type="Gene3D" id="4.10.810.10">
    <property type="entry name" value="Virus Scaffolding Protein, Chain A"/>
    <property type="match status" value="1"/>
</dbReference>
<evidence type="ECO:0000313" key="3">
    <source>
        <dbReference type="Proteomes" id="UP000018895"/>
    </source>
</evidence>
<protein>
    <recommendedName>
        <fullName evidence="1">IDEAL domain-containing protein</fullName>
    </recommendedName>
</protein>
<dbReference type="Pfam" id="PF08858">
    <property type="entry name" value="IDEAL"/>
    <property type="match status" value="1"/>
</dbReference>
<reference evidence="2" key="1">
    <citation type="journal article" date="2014" name="Genome Announc.">
        <title>Draft Genome Sequences of Three Alkaliphilic Bacillus Strains, Bacillus wakoensis JCM 9140T, Bacillus akibai JCM 9157T, and Bacillus hemicellulosilyticus JCM 9152T.</title>
        <authorList>
            <person name="Yuki M."/>
            <person name="Oshima K."/>
            <person name="Suda W."/>
            <person name="Oshida Y."/>
            <person name="Kitamura K."/>
            <person name="Iida T."/>
            <person name="Hattori M."/>
            <person name="Ohkuma M."/>
        </authorList>
    </citation>
    <scope>NUCLEOTIDE SEQUENCE [LARGE SCALE GENOMIC DNA]</scope>
    <source>
        <strain evidence="2">JCM 9152</strain>
    </source>
</reference>
<evidence type="ECO:0000313" key="2">
    <source>
        <dbReference type="EMBL" id="GAE31183.1"/>
    </source>
</evidence>
<dbReference type="STRING" id="1236971.JCM9152_2633"/>
<keyword evidence="3" id="KW-1185">Reference proteome</keyword>
<gene>
    <name evidence="2" type="ORF">JCM9152_2633</name>
</gene>
<dbReference type="RefSeq" id="WP_035344492.1">
    <property type="nucleotide sequence ID" value="NZ_BAUU01000017.1"/>
</dbReference>
<dbReference type="InterPro" id="IPR027393">
    <property type="entry name" value="Virus_scaffolding_prot_C"/>
</dbReference>
<evidence type="ECO:0000259" key="1">
    <source>
        <dbReference type="SMART" id="SM00914"/>
    </source>
</evidence>
<accession>W4QHP7</accession>
<dbReference type="OrthoDB" id="2878915at2"/>
<dbReference type="Proteomes" id="UP000018895">
    <property type="component" value="Unassembled WGS sequence"/>
</dbReference>
<dbReference type="SMART" id="SM00914">
    <property type="entry name" value="IDEAL"/>
    <property type="match status" value="1"/>
</dbReference>
<dbReference type="InterPro" id="IPR014957">
    <property type="entry name" value="IDEAL_dom"/>
</dbReference>
<dbReference type="AlphaFoldDB" id="W4QHP7"/>
<organism evidence="2 3">
    <name type="scientific">Halalkalibacter hemicellulosilyticusJCM 9152</name>
    <dbReference type="NCBI Taxonomy" id="1236971"/>
    <lineage>
        <taxon>Bacteria</taxon>
        <taxon>Bacillati</taxon>
        <taxon>Bacillota</taxon>
        <taxon>Bacilli</taxon>
        <taxon>Bacillales</taxon>
        <taxon>Bacillaceae</taxon>
        <taxon>Halalkalibacter</taxon>
    </lineage>
</organism>
<sequence>MDKQYALDKKVIKQLKLISTLQSRSQRTVHSLYAQAILEYSMYHYKKEQLEAAIDQSLAERDEDSFQRFSKEYKELLAAHVEGKTISEDGFQVYLPFEE</sequence>
<name>W4QHP7_9BACI</name>
<proteinExistence type="predicted"/>